<accession>A0A1J6K0W0</accession>
<dbReference type="Proteomes" id="UP000187609">
    <property type="component" value="Unassembled WGS sequence"/>
</dbReference>
<evidence type="ECO:0000313" key="3">
    <source>
        <dbReference type="Proteomes" id="UP000187609"/>
    </source>
</evidence>
<evidence type="ECO:0000313" key="2">
    <source>
        <dbReference type="EMBL" id="OIT22950.1"/>
    </source>
</evidence>
<reference evidence="2" key="1">
    <citation type="submission" date="2016-11" db="EMBL/GenBank/DDBJ databases">
        <title>The genome of Nicotiana attenuata.</title>
        <authorList>
            <person name="Xu S."/>
            <person name="Brockmoeller T."/>
            <person name="Gaquerel E."/>
            <person name="Navarro A."/>
            <person name="Kuhl H."/>
            <person name="Gase K."/>
            <person name="Ling Z."/>
            <person name="Zhou W."/>
            <person name="Kreitzer C."/>
            <person name="Stanke M."/>
            <person name="Tang H."/>
            <person name="Lyons E."/>
            <person name="Pandey P."/>
            <person name="Pandey S.P."/>
            <person name="Timmermann B."/>
            <person name="Baldwin I.T."/>
        </authorList>
    </citation>
    <scope>NUCLEOTIDE SEQUENCE [LARGE SCALE GENOMIC DNA]</scope>
    <source>
        <strain evidence="2">UT</strain>
    </source>
</reference>
<feature type="region of interest" description="Disordered" evidence="1">
    <location>
        <begin position="1"/>
        <end position="106"/>
    </location>
</feature>
<feature type="compositionally biased region" description="Basic and acidic residues" evidence="1">
    <location>
        <begin position="66"/>
        <end position="79"/>
    </location>
</feature>
<gene>
    <name evidence="2" type="ORF">A4A49_29236</name>
</gene>
<dbReference type="AlphaFoldDB" id="A0A1J6K0W0"/>
<proteinExistence type="predicted"/>
<organism evidence="2 3">
    <name type="scientific">Nicotiana attenuata</name>
    <name type="common">Coyote tobacco</name>
    <dbReference type="NCBI Taxonomy" id="49451"/>
    <lineage>
        <taxon>Eukaryota</taxon>
        <taxon>Viridiplantae</taxon>
        <taxon>Streptophyta</taxon>
        <taxon>Embryophyta</taxon>
        <taxon>Tracheophyta</taxon>
        <taxon>Spermatophyta</taxon>
        <taxon>Magnoliopsida</taxon>
        <taxon>eudicotyledons</taxon>
        <taxon>Gunneridae</taxon>
        <taxon>Pentapetalae</taxon>
        <taxon>asterids</taxon>
        <taxon>lamiids</taxon>
        <taxon>Solanales</taxon>
        <taxon>Solanaceae</taxon>
        <taxon>Nicotianoideae</taxon>
        <taxon>Nicotianeae</taxon>
        <taxon>Nicotiana</taxon>
    </lineage>
</organism>
<keyword evidence="3" id="KW-1185">Reference proteome</keyword>
<name>A0A1J6K0W0_NICAT</name>
<comment type="caution">
    <text evidence="2">The sequence shown here is derived from an EMBL/GenBank/DDBJ whole genome shotgun (WGS) entry which is preliminary data.</text>
</comment>
<dbReference type="EMBL" id="MJEQ01003403">
    <property type="protein sequence ID" value="OIT22950.1"/>
    <property type="molecule type" value="Genomic_DNA"/>
</dbReference>
<evidence type="ECO:0000256" key="1">
    <source>
        <dbReference type="SAM" id="MobiDB-lite"/>
    </source>
</evidence>
<protein>
    <submittedName>
        <fullName evidence="2">Uncharacterized protein</fullName>
    </submittedName>
</protein>
<dbReference type="Gramene" id="OIT22950">
    <property type="protein sequence ID" value="OIT22950"/>
    <property type="gene ID" value="A4A49_29236"/>
</dbReference>
<sequence length="120" mass="13365">MPVEHEEEVLFMPANNALPPPDHPLAMQHDNHSATVVEEPTEQTEPEPPTIDNHEAFATDNTPTSQHDEDPADADKPVETPDTSLQEDESIVKEPTTTEVVAENSRGKRITKPPIWLKIM</sequence>